<dbReference type="AlphaFoldDB" id="A0A7X6HZX0"/>
<dbReference type="PANTHER" id="PTHR33495:SF2">
    <property type="entry name" value="ANTI-SIGMA FACTOR ANTAGONIST TM_1081-RELATED"/>
    <property type="match status" value="1"/>
</dbReference>
<reference evidence="4 5" key="1">
    <citation type="submission" date="2020-03" db="EMBL/GenBank/DDBJ databases">
        <title>Draft genome of Streptomyces sp. ventii, isolated from the Axial Seamount in the Pacific Ocean, and resequencing of the two type strains Streptomyces lonarensis strain NCL 716 and Streptomyces bohaiensis strain 11A07.</title>
        <authorList>
            <person name="Loughran R.M."/>
            <person name="Pfannmuller K.M."/>
            <person name="Wasson B.J."/>
            <person name="Deadmond M.C."/>
            <person name="Paddock B.E."/>
            <person name="Koyack M.J."/>
            <person name="Gallegos D.A."/>
            <person name="Mitchell E.A."/>
            <person name="Ushijima B."/>
            <person name="Saw J.H."/>
            <person name="Mcphail K.L."/>
            <person name="Videau P."/>
        </authorList>
    </citation>
    <scope>NUCLEOTIDE SEQUENCE [LARGE SCALE GENOMIC DNA]</scope>
    <source>
        <strain evidence="4 5">NCL716</strain>
    </source>
</reference>
<dbReference type="InterPro" id="IPR003658">
    <property type="entry name" value="Anti-sigma_ant"/>
</dbReference>
<dbReference type="RefSeq" id="WP_167971776.1">
    <property type="nucleotide sequence ID" value="NZ_BHZG01000132.1"/>
</dbReference>
<comment type="similarity">
    <text evidence="1 2">Belongs to the anti-sigma-factor antagonist family.</text>
</comment>
<sequence length="117" mass="11762">MNHLTIAPVDADSGPVLEVGGDLDYATAPTLRAAVTALAPAAGQLLLLDLGGLTFCDSSGIAVFVAARNHAAAHGAELALAAVPPQTVRVLGVTGLAQVLSMYDHADSAVAAHLSRR</sequence>
<dbReference type="PROSITE" id="PS50801">
    <property type="entry name" value="STAS"/>
    <property type="match status" value="1"/>
</dbReference>
<feature type="domain" description="STAS" evidence="3">
    <location>
        <begin position="16"/>
        <end position="113"/>
    </location>
</feature>
<dbReference type="CDD" id="cd07043">
    <property type="entry name" value="STAS_anti-anti-sigma_factors"/>
    <property type="match status" value="1"/>
</dbReference>
<protein>
    <recommendedName>
        <fullName evidence="2">Anti-sigma factor antagonist</fullName>
    </recommendedName>
</protein>
<evidence type="ECO:0000256" key="2">
    <source>
        <dbReference type="RuleBase" id="RU003749"/>
    </source>
</evidence>
<dbReference type="InterPro" id="IPR058548">
    <property type="entry name" value="MlaB-like_STAS"/>
</dbReference>
<comment type="caution">
    <text evidence="4">The sequence shown here is derived from an EMBL/GenBank/DDBJ whole genome shotgun (WGS) entry which is preliminary data.</text>
</comment>
<dbReference type="Pfam" id="PF13466">
    <property type="entry name" value="STAS_2"/>
    <property type="match status" value="1"/>
</dbReference>
<dbReference type="EMBL" id="JAAVJD010000129">
    <property type="protein sequence ID" value="NJQ07081.1"/>
    <property type="molecule type" value="Genomic_DNA"/>
</dbReference>
<dbReference type="NCBIfam" id="TIGR00377">
    <property type="entry name" value="ant_ant_sig"/>
    <property type="match status" value="1"/>
</dbReference>
<dbReference type="GO" id="GO:0043856">
    <property type="term" value="F:anti-sigma factor antagonist activity"/>
    <property type="evidence" value="ECO:0007669"/>
    <property type="project" value="InterPro"/>
</dbReference>
<dbReference type="InterPro" id="IPR036513">
    <property type="entry name" value="STAS_dom_sf"/>
</dbReference>
<proteinExistence type="inferred from homology"/>
<dbReference type="Proteomes" id="UP000578686">
    <property type="component" value="Unassembled WGS sequence"/>
</dbReference>
<evidence type="ECO:0000313" key="5">
    <source>
        <dbReference type="Proteomes" id="UP000578686"/>
    </source>
</evidence>
<dbReference type="InterPro" id="IPR002645">
    <property type="entry name" value="STAS_dom"/>
</dbReference>
<keyword evidence="5" id="KW-1185">Reference proteome</keyword>
<organism evidence="4 5">
    <name type="scientific">Streptomyces lonarensis</name>
    <dbReference type="NCBI Taxonomy" id="700599"/>
    <lineage>
        <taxon>Bacteria</taxon>
        <taxon>Bacillati</taxon>
        <taxon>Actinomycetota</taxon>
        <taxon>Actinomycetes</taxon>
        <taxon>Kitasatosporales</taxon>
        <taxon>Streptomycetaceae</taxon>
        <taxon>Streptomyces</taxon>
    </lineage>
</organism>
<name>A0A7X6HZX0_9ACTN</name>
<evidence type="ECO:0000313" key="4">
    <source>
        <dbReference type="EMBL" id="NJQ07081.1"/>
    </source>
</evidence>
<accession>A0A7X6HZX0</accession>
<dbReference type="SUPFAM" id="SSF52091">
    <property type="entry name" value="SpoIIaa-like"/>
    <property type="match status" value="1"/>
</dbReference>
<dbReference type="PANTHER" id="PTHR33495">
    <property type="entry name" value="ANTI-SIGMA FACTOR ANTAGONIST TM_1081-RELATED-RELATED"/>
    <property type="match status" value="1"/>
</dbReference>
<dbReference type="Gene3D" id="3.30.750.24">
    <property type="entry name" value="STAS domain"/>
    <property type="match status" value="1"/>
</dbReference>
<gene>
    <name evidence="4" type="ORF">HCN56_16190</name>
</gene>
<evidence type="ECO:0000259" key="3">
    <source>
        <dbReference type="PROSITE" id="PS50801"/>
    </source>
</evidence>
<evidence type="ECO:0000256" key="1">
    <source>
        <dbReference type="ARBA" id="ARBA00009013"/>
    </source>
</evidence>